<gene>
    <name evidence="2" type="ORF">G7057_03765</name>
</gene>
<feature type="transmembrane region" description="Helical" evidence="1">
    <location>
        <begin position="92"/>
        <end position="112"/>
    </location>
</feature>
<reference evidence="2 3" key="1">
    <citation type="journal article" date="2017" name="Int. J. Syst. Evol. Microbiol.">
        <title>Jeotgalibaca porci sp. nov. and Jeotgalibaca arthritidis sp. nov., isolated from pigs, and emended description of the genus Jeotgalibaca.</title>
        <authorList>
            <person name="Zamora L."/>
            <person name="Perez-Sancho M."/>
            <person name="Dominguez L."/>
            <person name="Fernandez-Garayzabal J.F."/>
            <person name="Vela A.I."/>
        </authorList>
    </citation>
    <scope>NUCLEOTIDE SEQUENCE [LARGE SCALE GENOMIC DNA]</scope>
    <source>
        <strain evidence="2 3">CECT 9157</strain>
    </source>
</reference>
<evidence type="ECO:0000256" key="1">
    <source>
        <dbReference type="SAM" id="Phobius"/>
    </source>
</evidence>
<feature type="transmembrane region" description="Helical" evidence="1">
    <location>
        <begin position="16"/>
        <end position="37"/>
    </location>
</feature>
<feature type="transmembrane region" description="Helical" evidence="1">
    <location>
        <begin position="49"/>
        <end position="72"/>
    </location>
</feature>
<keyword evidence="1" id="KW-0812">Transmembrane</keyword>
<dbReference type="Proteomes" id="UP000501451">
    <property type="component" value="Chromosome"/>
</dbReference>
<name>A0A6G7K8U9_9LACT</name>
<organism evidence="2 3">
    <name type="scientific">Jeotgalibaca arthritidis</name>
    <dbReference type="NCBI Taxonomy" id="1868794"/>
    <lineage>
        <taxon>Bacteria</taxon>
        <taxon>Bacillati</taxon>
        <taxon>Bacillota</taxon>
        <taxon>Bacilli</taxon>
        <taxon>Lactobacillales</taxon>
        <taxon>Carnobacteriaceae</taxon>
        <taxon>Jeotgalibaca</taxon>
    </lineage>
</organism>
<dbReference type="EMBL" id="CP049740">
    <property type="protein sequence ID" value="QII81680.1"/>
    <property type="molecule type" value="Genomic_DNA"/>
</dbReference>
<dbReference type="RefSeq" id="WP_166161461.1">
    <property type="nucleotide sequence ID" value="NZ_CP049740.1"/>
</dbReference>
<evidence type="ECO:0000313" key="3">
    <source>
        <dbReference type="Proteomes" id="UP000501451"/>
    </source>
</evidence>
<feature type="transmembrane region" description="Helical" evidence="1">
    <location>
        <begin position="204"/>
        <end position="222"/>
    </location>
</feature>
<keyword evidence="1" id="KW-1133">Transmembrane helix</keyword>
<keyword evidence="1" id="KW-0472">Membrane</keyword>
<proteinExistence type="predicted"/>
<keyword evidence="3" id="KW-1185">Reference proteome</keyword>
<accession>A0A6G7K8U9</accession>
<protein>
    <submittedName>
        <fullName evidence="2">Uncharacterized protein</fullName>
    </submittedName>
</protein>
<evidence type="ECO:0000313" key="2">
    <source>
        <dbReference type="EMBL" id="QII81680.1"/>
    </source>
</evidence>
<dbReference type="AlphaFoldDB" id="A0A6G7K8U9"/>
<dbReference type="KEGG" id="jar:G7057_03765"/>
<feature type="transmembrane region" description="Helical" evidence="1">
    <location>
        <begin position="163"/>
        <end position="184"/>
    </location>
</feature>
<sequence>MNRTIKYQLNNVKTSYLFSALISYGGLGLFWLVAYLLDPSILEGMTSQPFWLNALSVIIAPFTFLSIMYALFDGLMFFDTAIRFGVSRTSYFITQLVVYIILSLLLSFATGVTEVMWAGSVGNYFTAIGENYLSLGHIAGEFTDSLALAIMMLGIYRFKGKAFIPVVAVFGLALMVVSFAGATGNSAFIQVFVNAFVWFTNNQTIALGLIGALLIGVYYLFITKTEVQD</sequence>
<feature type="transmembrane region" description="Helical" evidence="1">
    <location>
        <begin position="132"/>
        <end position="156"/>
    </location>
</feature>